<evidence type="ECO:0000256" key="4">
    <source>
        <dbReference type="ARBA" id="ARBA00024200"/>
    </source>
</evidence>
<dbReference type="GO" id="GO:0000166">
    <property type="term" value="F:nucleotide binding"/>
    <property type="evidence" value="ECO:0007669"/>
    <property type="project" value="UniProtKB-KW"/>
</dbReference>
<sequence>MINLRYFAGLKEQTGVSEEQIDMAGRTVEELWQWATEKYPDFLSGAARVAVNEEYALPTDVLEKGDVVAFIPPVSGG</sequence>
<evidence type="ECO:0000313" key="13">
    <source>
        <dbReference type="EMBL" id="ANU10935.1"/>
    </source>
</evidence>
<dbReference type="Proteomes" id="UP000004725">
    <property type="component" value="Unassembled WGS sequence"/>
</dbReference>
<dbReference type="EMBL" id="CP016534">
    <property type="protein sequence ID" value="ANU10935.1"/>
    <property type="molecule type" value="Genomic_DNA"/>
</dbReference>
<evidence type="ECO:0000256" key="2">
    <source>
        <dbReference type="ARBA" id="ARBA00022741"/>
    </source>
</evidence>
<reference evidence="16" key="2">
    <citation type="submission" date="2016-07" db="EMBL/GenBank/DDBJ databases">
        <authorList>
            <person name="See-Too W.S."/>
        </authorList>
    </citation>
    <scope>NUCLEOTIDE SEQUENCE [LARGE SCALE GENOMIC DNA]</scope>
    <source>
        <strain evidence="16">DSM 14505</strain>
    </source>
</reference>
<evidence type="ECO:0000256" key="6">
    <source>
        <dbReference type="ARBA" id="ARBA00054425"/>
    </source>
</evidence>
<evidence type="ECO:0000256" key="9">
    <source>
        <dbReference type="ARBA" id="ARBA00076711"/>
    </source>
</evidence>
<dbReference type="Proteomes" id="UP000092661">
    <property type="component" value="Chromosome"/>
</dbReference>
<accession>A0A1C7DHJ4</accession>
<evidence type="ECO:0000256" key="10">
    <source>
        <dbReference type="ARBA" id="ARBA00077809"/>
    </source>
</evidence>
<dbReference type="GO" id="GO:0006777">
    <property type="term" value="P:Mo-molybdopterin cofactor biosynthetic process"/>
    <property type="evidence" value="ECO:0007669"/>
    <property type="project" value="UniProtKB-KW"/>
</dbReference>
<keyword evidence="2" id="KW-0547">Nucleotide-binding</keyword>
<evidence type="ECO:0000313" key="15">
    <source>
        <dbReference type="Proteomes" id="UP000004725"/>
    </source>
</evidence>
<dbReference type="InterPro" id="IPR044672">
    <property type="entry name" value="MOCS2A"/>
</dbReference>
<dbReference type="InterPro" id="IPR003749">
    <property type="entry name" value="ThiS/MoaD-like"/>
</dbReference>
<dbReference type="Gene3D" id="3.10.20.30">
    <property type="match status" value="1"/>
</dbReference>
<dbReference type="NCBIfam" id="TIGR01682">
    <property type="entry name" value="moaD"/>
    <property type="match status" value="1"/>
</dbReference>
<dbReference type="InterPro" id="IPR012675">
    <property type="entry name" value="Beta-grasp_dom_sf"/>
</dbReference>
<dbReference type="GO" id="GO:1990133">
    <property type="term" value="C:molybdopterin adenylyltransferase complex"/>
    <property type="evidence" value="ECO:0007669"/>
    <property type="project" value="TreeGrafter"/>
</dbReference>
<keyword evidence="3" id="KW-0501">Molybdenum cofactor biosynthesis</keyword>
<name>A0A1C7DHJ4_9BACL</name>
<dbReference type="FunFam" id="3.10.20.30:FF:000010">
    <property type="entry name" value="Molybdopterin synthase sulfur carrier subunit"/>
    <property type="match status" value="1"/>
</dbReference>
<reference evidence="14 15" key="1">
    <citation type="journal article" date="2012" name="J. Bacteriol.">
        <title>Genome Sequence of the Antarctic Psychrophile Bacterium Planococcus antarcticus DSM 14505.</title>
        <authorList>
            <person name="Margolles A."/>
            <person name="Gueimonde M."/>
            <person name="Sanchez B."/>
        </authorList>
    </citation>
    <scope>NUCLEOTIDE SEQUENCE [LARGE SCALE GENOMIC DNA]</scope>
    <source>
        <strain evidence="14 15">DSM 14505</strain>
    </source>
</reference>
<evidence type="ECO:0000256" key="1">
    <source>
        <dbReference type="ARBA" id="ARBA00005046"/>
    </source>
</evidence>
<comment type="pathway">
    <text evidence="1">Cofactor biosynthesis; molybdopterin biosynthesis.</text>
</comment>
<evidence type="ECO:0000256" key="11">
    <source>
        <dbReference type="ARBA" id="ARBA00078020"/>
    </source>
</evidence>
<keyword evidence="16" id="KW-1185">Reference proteome</keyword>
<comment type="subunit">
    <text evidence="7">Heterotetramer of 2 MoaD subunits and 2 MoaE subunits. Forms a stable heterotetrameric complex of 2 MoaD and 2 MoeB during adenylation of MoaD by MoeB. During catalysis MoaD shuttles between the two heterotetrameric complexes.</text>
</comment>
<comment type="function">
    <text evidence="6">Involved in sulfur transfer in the conversion of molybdopterin precursor Z to molybdopterin.</text>
</comment>
<evidence type="ECO:0000256" key="12">
    <source>
        <dbReference type="ARBA" id="ARBA00078992"/>
    </source>
</evidence>
<evidence type="ECO:0000256" key="5">
    <source>
        <dbReference type="ARBA" id="ARBA00024247"/>
    </source>
</evidence>
<organism evidence="14 15">
    <name type="scientific">Planococcus antarcticus DSM 14505</name>
    <dbReference type="NCBI Taxonomy" id="1185653"/>
    <lineage>
        <taxon>Bacteria</taxon>
        <taxon>Bacillati</taxon>
        <taxon>Bacillota</taxon>
        <taxon>Bacilli</taxon>
        <taxon>Bacillales</taxon>
        <taxon>Caryophanaceae</taxon>
        <taxon>Planococcus</taxon>
    </lineage>
</organism>
<gene>
    <name evidence="14" type="ORF">A1A1_17180</name>
    <name evidence="13" type="ORF">BBH88_11765</name>
</gene>
<dbReference type="InterPro" id="IPR016155">
    <property type="entry name" value="Mopterin_synth/thiamin_S_b"/>
</dbReference>
<dbReference type="RefSeq" id="WP_006831380.1">
    <property type="nucleotide sequence ID" value="NZ_AJYB01000083.1"/>
</dbReference>
<dbReference type="Pfam" id="PF02597">
    <property type="entry name" value="ThiS"/>
    <property type="match status" value="1"/>
</dbReference>
<dbReference type="eggNOG" id="COG1977">
    <property type="taxonomic scope" value="Bacteria"/>
</dbReference>
<reference evidence="13" key="3">
    <citation type="submission" date="2016-10" db="EMBL/GenBank/DDBJ databases">
        <authorList>
            <person name="See-Too W.S."/>
        </authorList>
    </citation>
    <scope>NUCLEOTIDE SEQUENCE</scope>
    <source>
        <strain evidence="13">DSM 14505</strain>
    </source>
</reference>
<dbReference type="KEGG" id="pana:BBH88_11765"/>
<evidence type="ECO:0000313" key="14">
    <source>
        <dbReference type="EMBL" id="EIM05225.1"/>
    </source>
</evidence>
<dbReference type="PANTHER" id="PTHR33359:SF1">
    <property type="entry name" value="MOLYBDOPTERIN SYNTHASE SULFUR CARRIER SUBUNIT"/>
    <property type="match status" value="1"/>
</dbReference>
<dbReference type="OrthoDB" id="9801945at2"/>
<dbReference type="PANTHER" id="PTHR33359">
    <property type="entry name" value="MOLYBDOPTERIN SYNTHASE SULFUR CARRIER SUBUNIT"/>
    <property type="match status" value="1"/>
</dbReference>
<evidence type="ECO:0000313" key="16">
    <source>
        <dbReference type="Proteomes" id="UP000092661"/>
    </source>
</evidence>
<dbReference type="AlphaFoldDB" id="A0A1C7DHJ4"/>
<protein>
    <recommendedName>
        <fullName evidence="5">Molybdopterin synthase sulfur carrier subunit</fullName>
    </recommendedName>
    <alternativeName>
        <fullName evidence="11">MPT synthase subunit 1</fullName>
    </alternativeName>
    <alternativeName>
        <fullName evidence="8">Molybdenum cofactor biosynthesis protein D</fullName>
    </alternativeName>
    <alternativeName>
        <fullName evidence="10">Molybdopterin-converting factor small subunit</fullName>
    </alternativeName>
    <alternativeName>
        <fullName evidence="9">Molybdopterin-converting factor subunit 1</fullName>
    </alternativeName>
    <alternativeName>
        <fullName evidence="12">Sulfur carrier protein MoaD</fullName>
    </alternativeName>
</protein>
<evidence type="ECO:0000256" key="3">
    <source>
        <dbReference type="ARBA" id="ARBA00023150"/>
    </source>
</evidence>
<comment type="similarity">
    <text evidence="4">Belongs to the MoaD family.</text>
</comment>
<dbReference type="EMBL" id="AJYB01000083">
    <property type="protein sequence ID" value="EIM05225.1"/>
    <property type="molecule type" value="Genomic_DNA"/>
</dbReference>
<dbReference type="NCBIfam" id="TIGR01687">
    <property type="entry name" value="moaD_arch"/>
    <property type="match status" value="1"/>
</dbReference>
<dbReference type="SUPFAM" id="SSF54285">
    <property type="entry name" value="MoaD/ThiS"/>
    <property type="match status" value="1"/>
</dbReference>
<dbReference type="InterPro" id="IPR010038">
    <property type="entry name" value="MoaD_arc-typ"/>
</dbReference>
<evidence type="ECO:0000256" key="7">
    <source>
        <dbReference type="ARBA" id="ARBA00063099"/>
    </source>
</evidence>
<proteinExistence type="inferred from homology"/>
<dbReference type="CDD" id="cd00754">
    <property type="entry name" value="Ubl_MoaD"/>
    <property type="match status" value="1"/>
</dbReference>
<evidence type="ECO:0000256" key="8">
    <source>
        <dbReference type="ARBA" id="ARBA00075076"/>
    </source>
</evidence>